<dbReference type="CDD" id="cd01285">
    <property type="entry name" value="nucleoside_deaminase"/>
    <property type="match status" value="1"/>
</dbReference>
<comment type="caution">
    <text evidence="2">The sequence shown here is derived from an EMBL/GenBank/DDBJ whole genome shotgun (WGS) entry which is preliminary data.</text>
</comment>
<sequence length="164" mass="18201">MTLSTPDLDLERSWMAEAIRLATDSVRSGGGPFGAVVVQDREIVATGSNQVTSTLDPTAHAEVTAMRNACRELGTFSLAGCVLVTSCEPCPMCLSSALWARFDRIVFSADRDDAAAGGFDDREFYQLFQRNPEGIWPITMDRIEMPNRTEPFDTWLTKPDRVEY</sequence>
<feature type="domain" description="CMP/dCMP-type deaminase" evidence="1">
    <location>
        <begin position="9"/>
        <end position="131"/>
    </location>
</feature>
<proteinExistence type="predicted"/>
<keyword evidence="3" id="KW-1185">Reference proteome</keyword>
<name>A0ABN1W4S3_9PSEU</name>
<dbReference type="InterPro" id="IPR002125">
    <property type="entry name" value="CMP_dCMP_dom"/>
</dbReference>
<dbReference type="Pfam" id="PF00383">
    <property type="entry name" value="dCMP_cyt_deam_1"/>
    <property type="match status" value="1"/>
</dbReference>
<dbReference type="EMBL" id="BAAALN010000005">
    <property type="protein sequence ID" value="GAA1232911.1"/>
    <property type="molecule type" value="Genomic_DNA"/>
</dbReference>
<dbReference type="Gene3D" id="3.40.140.10">
    <property type="entry name" value="Cytidine Deaminase, domain 2"/>
    <property type="match status" value="1"/>
</dbReference>
<dbReference type="Proteomes" id="UP001500653">
    <property type="component" value="Unassembled WGS sequence"/>
</dbReference>
<dbReference type="PANTHER" id="PTHR11079">
    <property type="entry name" value="CYTOSINE DEAMINASE FAMILY MEMBER"/>
    <property type="match status" value="1"/>
</dbReference>
<organism evidence="2 3">
    <name type="scientific">Prauserella halophila</name>
    <dbReference type="NCBI Taxonomy" id="185641"/>
    <lineage>
        <taxon>Bacteria</taxon>
        <taxon>Bacillati</taxon>
        <taxon>Actinomycetota</taxon>
        <taxon>Actinomycetes</taxon>
        <taxon>Pseudonocardiales</taxon>
        <taxon>Pseudonocardiaceae</taxon>
        <taxon>Prauserella</taxon>
    </lineage>
</organism>
<dbReference type="RefSeq" id="WP_253863707.1">
    <property type="nucleotide sequence ID" value="NZ_BAAALN010000005.1"/>
</dbReference>
<dbReference type="PANTHER" id="PTHR11079:SF161">
    <property type="entry name" value="CMP_DCMP-TYPE DEAMINASE DOMAIN-CONTAINING PROTEIN"/>
    <property type="match status" value="1"/>
</dbReference>
<dbReference type="SUPFAM" id="SSF53927">
    <property type="entry name" value="Cytidine deaminase-like"/>
    <property type="match status" value="1"/>
</dbReference>
<protein>
    <submittedName>
        <fullName evidence="2">Nucleoside deaminase</fullName>
    </submittedName>
</protein>
<evidence type="ECO:0000313" key="3">
    <source>
        <dbReference type="Proteomes" id="UP001500653"/>
    </source>
</evidence>
<dbReference type="InterPro" id="IPR016193">
    <property type="entry name" value="Cytidine_deaminase-like"/>
</dbReference>
<evidence type="ECO:0000259" key="1">
    <source>
        <dbReference type="PROSITE" id="PS51747"/>
    </source>
</evidence>
<evidence type="ECO:0000313" key="2">
    <source>
        <dbReference type="EMBL" id="GAA1232911.1"/>
    </source>
</evidence>
<dbReference type="PROSITE" id="PS51747">
    <property type="entry name" value="CYT_DCMP_DEAMINASES_2"/>
    <property type="match status" value="1"/>
</dbReference>
<accession>A0ABN1W4S3</accession>
<gene>
    <name evidence="2" type="ORF">GCM10009676_15230</name>
</gene>
<reference evidence="2 3" key="1">
    <citation type="journal article" date="2019" name="Int. J. Syst. Evol. Microbiol.">
        <title>The Global Catalogue of Microorganisms (GCM) 10K type strain sequencing project: providing services to taxonomists for standard genome sequencing and annotation.</title>
        <authorList>
            <consortium name="The Broad Institute Genomics Platform"/>
            <consortium name="The Broad Institute Genome Sequencing Center for Infectious Disease"/>
            <person name="Wu L."/>
            <person name="Ma J."/>
        </authorList>
    </citation>
    <scope>NUCLEOTIDE SEQUENCE [LARGE SCALE GENOMIC DNA]</scope>
    <source>
        <strain evidence="2 3">JCM 13023</strain>
    </source>
</reference>